<dbReference type="EMBL" id="MN739934">
    <property type="protein sequence ID" value="QHT78559.1"/>
    <property type="molecule type" value="Genomic_DNA"/>
</dbReference>
<dbReference type="PANTHER" id="PTHR43300:SF12">
    <property type="entry name" value="CHLORAMPHENICOL ACETYLTRANSFERASE"/>
    <property type="match status" value="1"/>
</dbReference>
<dbReference type="InterPro" id="IPR050179">
    <property type="entry name" value="Trans_hexapeptide_repeat"/>
</dbReference>
<protein>
    <recommendedName>
        <fullName evidence="4">Hexapeptide repeat-containing transferase</fullName>
    </recommendedName>
</protein>
<sequence length="186" mass="20810">MSNYLTNEEIKQLGFQTYGINLFISRDARFYNPSNIILGNNIRIDDFCLISAGKDNDITIDDYVHIAANCLIYGAGELHIKSFTAISSGCKIYTLTDDFSGDFYPTLPMLSNNTKNVLYKKTIIDKYVIIGTNSVILPGCNINEGVAIGACSLVNKICKEWSIYIGSPIRFLKNRSKKLLDIKLNE</sequence>
<evidence type="ECO:0000313" key="3">
    <source>
        <dbReference type="EMBL" id="QHT78559.1"/>
    </source>
</evidence>
<dbReference type="SUPFAM" id="SSF51161">
    <property type="entry name" value="Trimeric LpxA-like enzymes"/>
    <property type="match status" value="1"/>
</dbReference>
<dbReference type="InterPro" id="IPR011004">
    <property type="entry name" value="Trimer_LpxA-like_sf"/>
</dbReference>
<reference evidence="3" key="1">
    <citation type="journal article" date="2020" name="Nature">
        <title>Giant virus diversity and host interactions through global metagenomics.</title>
        <authorList>
            <person name="Schulz F."/>
            <person name="Roux S."/>
            <person name="Paez-Espino D."/>
            <person name="Jungbluth S."/>
            <person name="Walsh D.A."/>
            <person name="Denef V.J."/>
            <person name="McMahon K.D."/>
            <person name="Konstantinidis K.T."/>
            <person name="Eloe-Fadrosh E.A."/>
            <person name="Kyrpides N.C."/>
            <person name="Woyke T."/>
        </authorList>
    </citation>
    <scope>NUCLEOTIDE SEQUENCE</scope>
    <source>
        <strain evidence="3">GVMAG-M-3300023179-92</strain>
    </source>
</reference>
<evidence type="ECO:0000256" key="2">
    <source>
        <dbReference type="ARBA" id="ARBA00023315"/>
    </source>
</evidence>
<accession>A0A6C0HDH9</accession>
<dbReference type="Gene3D" id="2.160.10.10">
    <property type="entry name" value="Hexapeptide repeat proteins"/>
    <property type="match status" value="1"/>
</dbReference>
<keyword evidence="1" id="KW-0808">Transferase</keyword>
<dbReference type="PANTHER" id="PTHR43300">
    <property type="entry name" value="ACETYLTRANSFERASE"/>
    <property type="match status" value="1"/>
</dbReference>
<name>A0A6C0HDH9_9ZZZZ</name>
<dbReference type="GO" id="GO:0016746">
    <property type="term" value="F:acyltransferase activity"/>
    <property type="evidence" value="ECO:0007669"/>
    <property type="project" value="UniProtKB-KW"/>
</dbReference>
<dbReference type="AlphaFoldDB" id="A0A6C0HDH9"/>
<evidence type="ECO:0008006" key="4">
    <source>
        <dbReference type="Google" id="ProtNLM"/>
    </source>
</evidence>
<proteinExistence type="predicted"/>
<organism evidence="3">
    <name type="scientific">viral metagenome</name>
    <dbReference type="NCBI Taxonomy" id="1070528"/>
    <lineage>
        <taxon>unclassified sequences</taxon>
        <taxon>metagenomes</taxon>
        <taxon>organismal metagenomes</taxon>
    </lineage>
</organism>
<dbReference type="CDD" id="cd04647">
    <property type="entry name" value="LbH_MAT_like"/>
    <property type="match status" value="1"/>
</dbReference>
<keyword evidence="2" id="KW-0012">Acyltransferase</keyword>
<evidence type="ECO:0000256" key="1">
    <source>
        <dbReference type="ARBA" id="ARBA00022679"/>
    </source>
</evidence>